<dbReference type="AlphaFoldDB" id="A0A8J0SZM6"/>
<dbReference type="InterPro" id="IPR051051">
    <property type="entry name" value="E3_ubiq-ligase_TRIM/RNF"/>
</dbReference>
<dbReference type="SMART" id="SM00184">
    <property type="entry name" value="RING"/>
    <property type="match status" value="6"/>
</dbReference>
<dbReference type="InterPro" id="IPR018957">
    <property type="entry name" value="Znf_C3HC4_RING-type"/>
</dbReference>
<dbReference type="Gene3D" id="3.30.160.60">
    <property type="entry name" value="Classic Zinc Finger"/>
    <property type="match status" value="6"/>
</dbReference>
<keyword evidence="3 6" id="KW-0863">Zinc-finger</keyword>
<dbReference type="AGR" id="Xenbase:XB-GENE-29090091"/>
<feature type="domain" description="B box-type" evidence="8">
    <location>
        <begin position="322"/>
        <end position="361"/>
    </location>
</feature>
<dbReference type="InterPro" id="IPR017907">
    <property type="entry name" value="Znf_RING_CS"/>
</dbReference>
<dbReference type="PANTHER" id="PTHR25465">
    <property type="entry name" value="B-BOX DOMAIN CONTAINING"/>
    <property type="match status" value="1"/>
</dbReference>
<dbReference type="GeneID" id="108644447"/>
<dbReference type="KEGG" id="xtr:108644447"/>
<evidence type="ECO:0000256" key="4">
    <source>
        <dbReference type="ARBA" id="ARBA00022786"/>
    </source>
</evidence>
<feature type="domain" description="RING-type" evidence="7">
    <location>
        <begin position="571"/>
        <end position="614"/>
    </location>
</feature>
<evidence type="ECO:0000256" key="6">
    <source>
        <dbReference type="PROSITE-ProRule" id="PRU00024"/>
    </source>
</evidence>
<dbReference type="Pfam" id="PF00643">
    <property type="entry name" value="zf-B_box"/>
    <property type="match status" value="6"/>
</dbReference>
<dbReference type="SMART" id="SM00336">
    <property type="entry name" value="BBOX"/>
    <property type="match status" value="6"/>
</dbReference>
<evidence type="ECO:0000313" key="9">
    <source>
        <dbReference type="Proteomes" id="UP000008143"/>
    </source>
</evidence>
<feature type="domain" description="RING-type" evidence="7">
    <location>
        <begin position="932"/>
        <end position="976"/>
    </location>
</feature>
<keyword evidence="9" id="KW-1185">Reference proteome</keyword>
<feature type="domain" description="B box-type" evidence="8">
    <location>
        <begin position="140"/>
        <end position="176"/>
    </location>
</feature>
<evidence type="ECO:0000259" key="8">
    <source>
        <dbReference type="PROSITE" id="PS50119"/>
    </source>
</evidence>
<dbReference type="GO" id="GO:0008270">
    <property type="term" value="F:zinc ion binding"/>
    <property type="evidence" value="ECO:0007669"/>
    <property type="project" value="UniProtKB-KW"/>
</dbReference>
<sequence>MSGAVLRSELKCSACREFYTDPVTLPCGHNYCLRCIGRHWDWQEGIEEDLSCPECKRRYGKRPELNINGILHNLAVQLYPTHPRHGGTGNFCTECSMPALAVKSCLHCFTSLCASHVQIHSKDEEHVLTTPTVLFGHRKCFVHRERLRYRCTEDGYRACVSCCLAGGHRGHKMEMLSETYEDRTIKEVAIAGVKADLTCPLCREIYTDPVTLPCGHNICLRCIGGTGGEQGERGEDPSCPECKERYRRCPKLNRNIRLHNIVQSFLPTHPEQESARILCTYCATPVPAAKCCLQYVVFLCDRHAREHRNSLRHILMDYSTLLNNAPCSTHQKPLGYYCREDAACVCEDCVPEHRWHIVEKLDVETEKVKEQLRILQAVQHLNLRDKLTCSACRRIYTDPVTLPCGHSFCQFCIRRTWNWQEGIEEDPSCPECSERYRRCVKLMRNHILSNIVQRYLIIQPEHCGPRDFCPYCFQLVPPFALPVTKSCLHCDIALCEGHVTEHSQSAEHELTAPTRRCSTHQEPLIYRCTEDGARVCVSCCLAGEHWGHKVELLNKALEIRTNQGLRDKLSCPLCREIYTDPVTLPCGHNFCLRCIGRHWEQQRERRKSRSCPECGENTREIELSKNHSLCNIRKLLLPSPEQDTAGTYCTYCIYSLVPAGKSSVLCKASLSLSHVPKAAEHVLSKPTAFSGRRNCPVHGELLRYHCTEDGAQVCISCFLTGEHLGHKVEPLSEASERRPNQGLRDKLSCSICQGIYTDPVTLPCGHNYCLLCIEGTWGEQKKKREGHSCPECKHRCTREMELSKNHSLCNIVQFLLPPPEQRDPAGTYCTYCIHSLVPAAKSCLLCEASLCATHVWLHSQAAEHVLSEPAAFSGHRNCSAHGELLRYHCTEDGARVCVSCCLAGEHRGHRVELLNEDSEIRTNQGLRDQLTCSLCREIYTDPVTLPCGHNYCRVCIGGTWGEQGEKGEDPSCPECKHRCTREMELSKNHSLCNIVQFLLPPPEQRDPAGTHSPTAKSSVLCEASLSPSQVPKAEEHVLSEPTTSFGPRNCPVHGELLRYHCHDDGARVCVSCCLNGEHWGHRMKMFYDDEVTIKCITTSNRHLY</sequence>
<evidence type="ECO:0000259" key="7">
    <source>
        <dbReference type="PROSITE" id="PS50089"/>
    </source>
</evidence>
<feature type="domain" description="B box-type" evidence="8">
    <location>
        <begin position="690"/>
        <end position="731"/>
    </location>
</feature>
<dbReference type="PROSITE" id="PS50119">
    <property type="entry name" value="ZF_BBOX"/>
    <property type="match status" value="6"/>
</dbReference>
<dbReference type="Proteomes" id="UP000008143">
    <property type="component" value="Chromosome 8"/>
</dbReference>
<accession>A0A8J0SZM6</accession>
<dbReference type="Pfam" id="PF15227">
    <property type="entry name" value="zf-C3HC4_4"/>
    <property type="match status" value="1"/>
</dbReference>
<feature type="domain" description="RING-type" evidence="7">
    <location>
        <begin position="389"/>
        <end position="433"/>
    </location>
</feature>
<dbReference type="InterPro" id="IPR000315">
    <property type="entry name" value="Znf_B-box"/>
</dbReference>
<dbReference type="PANTHER" id="PTHR25465:SF39">
    <property type="entry name" value="E3 UBIQUITIN-PROTEIN LIGASE TRIM47-LIKE"/>
    <property type="match status" value="1"/>
</dbReference>
<feature type="domain" description="B box-type" evidence="8">
    <location>
        <begin position="1050"/>
        <end position="1086"/>
    </location>
</feature>
<dbReference type="PROSITE" id="PS50089">
    <property type="entry name" value="ZF_RING_2"/>
    <property type="match status" value="6"/>
</dbReference>
<dbReference type="SUPFAM" id="SSF57850">
    <property type="entry name" value="RING/U-box"/>
    <property type="match status" value="6"/>
</dbReference>
<protein>
    <submittedName>
        <fullName evidence="10">Uncharacterized protein LOC108644447</fullName>
    </submittedName>
</protein>
<feature type="domain" description="RING-type" evidence="7">
    <location>
        <begin position="12"/>
        <end position="56"/>
    </location>
</feature>
<dbReference type="Pfam" id="PF00097">
    <property type="entry name" value="zf-C3HC4"/>
    <property type="match status" value="1"/>
</dbReference>
<dbReference type="CDD" id="cd19769">
    <property type="entry name" value="Bbox2_TRIM16-like"/>
    <property type="match status" value="1"/>
</dbReference>
<dbReference type="InterPro" id="IPR027370">
    <property type="entry name" value="Znf-RING_euk"/>
</dbReference>
<reference evidence="10" key="1">
    <citation type="submission" date="2025-08" db="UniProtKB">
        <authorList>
            <consortium name="RefSeq"/>
        </authorList>
    </citation>
    <scope>IDENTIFICATION</scope>
    <source>
        <strain evidence="10">Nigerian</strain>
        <tissue evidence="10">Liver and blood</tissue>
    </source>
</reference>
<keyword evidence="5" id="KW-0862">Zinc</keyword>
<keyword evidence="4" id="KW-0833">Ubl conjugation pathway</keyword>
<evidence type="ECO:0000313" key="11">
    <source>
        <dbReference type="Xenbase" id="XB-GENE-29090091"/>
    </source>
</evidence>
<feature type="domain" description="B box-type" evidence="8">
    <location>
        <begin position="512"/>
        <end position="553"/>
    </location>
</feature>
<dbReference type="OrthoDB" id="6105938at2759"/>
<evidence type="ECO:0000256" key="2">
    <source>
        <dbReference type="ARBA" id="ARBA00022723"/>
    </source>
</evidence>
<dbReference type="Pfam" id="PF13445">
    <property type="entry name" value="zf-RING_UBOX"/>
    <property type="match status" value="4"/>
</dbReference>
<dbReference type="Xenbase" id="XB-GENE-29090091">
    <property type="gene designation" value="LOC108644447"/>
</dbReference>
<gene>
    <name evidence="10 11" type="primary">LOC108644447</name>
</gene>
<dbReference type="InterPro" id="IPR013083">
    <property type="entry name" value="Znf_RING/FYVE/PHD"/>
</dbReference>
<evidence type="ECO:0000256" key="3">
    <source>
        <dbReference type="ARBA" id="ARBA00022771"/>
    </source>
</evidence>
<proteinExistence type="predicted"/>
<keyword evidence="1" id="KW-0808">Transferase</keyword>
<feature type="domain" description="RING-type" evidence="7">
    <location>
        <begin position="199"/>
        <end position="243"/>
    </location>
</feature>
<dbReference type="InterPro" id="IPR001841">
    <property type="entry name" value="Znf_RING"/>
</dbReference>
<dbReference type="PROSITE" id="PS00518">
    <property type="entry name" value="ZF_RING_1"/>
    <property type="match status" value="6"/>
</dbReference>
<dbReference type="GO" id="GO:0016740">
    <property type="term" value="F:transferase activity"/>
    <property type="evidence" value="ECO:0007669"/>
    <property type="project" value="UniProtKB-KW"/>
</dbReference>
<evidence type="ECO:0000313" key="10">
    <source>
        <dbReference type="RefSeq" id="XP_017945583.1"/>
    </source>
</evidence>
<dbReference type="Gene3D" id="3.30.40.10">
    <property type="entry name" value="Zinc/RING finger domain, C3HC4 (zinc finger)"/>
    <property type="match status" value="6"/>
</dbReference>
<evidence type="ECO:0000256" key="5">
    <source>
        <dbReference type="ARBA" id="ARBA00022833"/>
    </source>
</evidence>
<organism evidence="9 10">
    <name type="scientific">Xenopus tropicalis</name>
    <name type="common">Western clawed frog</name>
    <name type="synonym">Silurana tropicalis</name>
    <dbReference type="NCBI Taxonomy" id="8364"/>
    <lineage>
        <taxon>Eukaryota</taxon>
        <taxon>Metazoa</taxon>
        <taxon>Chordata</taxon>
        <taxon>Craniata</taxon>
        <taxon>Vertebrata</taxon>
        <taxon>Euteleostomi</taxon>
        <taxon>Amphibia</taxon>
        <taxon>Batrachia</taxon>
        <taxon>Anura</taxon>
        <taxon>Pipoidea</taxon>
        <taxon>Pipidae</taxon>
        <taxon>Xenopodinae</taxon>
        <taxon>Xenopus</taxon>
        <taxon>Silurana</taxon>
    </lineage>
</organism>
<keyword evidence="2" id="KW-0479">Metal-binding</keyword>
<dbReference type="RefSeq" id="XP_017945583.1">
    <property type="nucleotide sequence ID" value="XM_018090094.2"/>
</dbReference>
<evidence type="ECO:0000256" key="1">
    <source>
        <dbReference type="ARBA" id="ARBA00022679"/>
    </source>
</evidence>
<feature type="domain" description="B box-type" evidence="8">
    <location>
        <begin position="873"/>
        <end position="914"/>
    </location>
</feature>
<name>A0A8J0SZM6_XENTR</name>
<dbReference type="SUPFAM" id="SSF57845">
    <property type="entry name" value="B-box zinc-binding domain"/>
    <property type="match status" value="6"/>
</dbReference>
<feature type="domain" description="RING-type" evidence="7">
    <location>
        <begin position="749"/>
        <end position="793"/>
    </location>
</feature>